<keyword evidence="7 11" id="KW-0653">Protein transport</keyword>
<comment type="caution">
    <text evidence="12">The sequence shown here is derived from an EMBL/GenBank/DDBJ whole genome shotgun (WGS) entry which is preliminary data.</text>
</comment>
<feature type="transmembrane region" description="Helical" evidence="11">
    <location>
        <begin position="64"/>
        <end position="81"/>
    </location>
</feature>
<name>A0A2H6K6J1_9APIC</name>
<dbReference type="Pfam" id="PF00810">
    <property type="entry name" value="ER_lumen_recept"/>
    <property type="match status" value="1"/>
</dbReference>
<dbReference type="OrthoDB" id="7694678at2759"/>
<comment type="caution">
    <text evidence="11">Lacks conserved residue(s) required for the propagation of feature annotation.</text>
</comment>
<dbReference type="GO" id="GO:0015031">
    <property type="term" value="P:protein transport"/>
    <property type="evidence" value="ECO:0007669"/>
    <property type="project" value="UniProtKB-KW"/>
</dbReference>
<comment type="similarity">
    <text evidence="2 11">Belongs to the ERD2 family.</text>
</comment>
<evidence type="ECO:0000256" key="9">
    <source>
        <dbReference type="ARBA" id="ARBA00023136"/>
    </source>
</evidence>
<feature type="transmembrane region" description="Helical" evidence="11">
    <location>
        <begin position="188"/>
        <end position="206"/>
    </location>
</feature>
<dbReference type="GO" id="GO:0006621">
    <property type="term" value="P:protein retention in ER lumen"/>
    <property type="evidence" value="ECO:0007669"/>
    <property type="project" value="InterPro"/>
</dbReference>
<dbReference type="GO" id="GO:0005789">
    <property type="term" value="C:endoplasmic reticulum membrane"/>
    <property type="evidence" value="ECO:0007669"/>
    <property type="project" value="UniProtKB-SubCell"/>
</dbReference>
<accession>A0A2H6K6J1</accession>
<dbReference type="EMBL" id="BDSA01000001">
    <property type="protein sequence ID" value="GBE58613.1"/>
    <property type="molecule type" value="Genomic_DNA"/>
</dbReference>
<evidence type="ECO:0000256" key="7">
    <source>
        <dbReference type="ARBA" id="ARBA00022927"/>
    </source>
</evidence>
<keyword evidence="3 11" id="KW-0813">Transport</keyword>
<dbReference type="InterPro" id="IPR000133">
    <property type="entry name" value="ER_ret_rcpt"/>
</dbReference>
<dbReference type="GeneID" id="39872383"/>
<dbReference type="Proteomes" id="UP000236319">
    <property type="component" value="Unassembled WGS sequence"/>
</dbReference>
<organism evidence="12 13">
    <name type="scientific">Babesia ovata</name>
    <dbReference type="NCBI Taxonomy" id="189622"/>
    <lineage>
        <taxon>Eukaryota</taxon>
        <taxon>Sar</taxon>
        <taxon>Alveolata</taxon>
        <taxon>Apicomplexa</taxon>
        <taxon>Aconoidasida</taxon>
        <taxon>Piroplasmida</taxon>
        <taxon>Babesiidae</taxon>
        <taxon>Babesia</taxon>
    </lineage>
</organism>
<evidence type="ECO:0000256" key="3">
    <source>
        <dbReference type="ARBA" id="ARBA00022448"/>
    </source>
</evidence>
<keyword evidence="13" id="KW-1185">Reference proteome</keyword>
<feature type="transmembrane region" description="Helical" evidence="11">
    <location>
        <begin position="156"/>
        <end position="176"/>
    </location>
</feature>
<dbReference type="RefSeq" id="XP_028864856.1">
    <property type="nucleotide sequence ID" value="XM_029009023.1"/>
</dbReference>
<dbReference type="PANTHER" id="PTHR10585">
    <property type="entry name" value="ER LUMEN PROTEIN RETAINING RECEPTOR"/>
    <property type="match status" value="1"/>
</dbReference>
<keyword evidence="9 11" id="KW-0472">Membrane</keyword>
<evidence type="ECO:0000313" key="13">
    <source>
        <dbReference type="Proteomes" id="UP000236319"/>
    </source>
</evidence>
<evidence type="ECO:0000256" key="2">
    <source>
        <dbReference type="ARBA" id="ARBA00010120"/>
    </source>
</evidence>
<evidence type="ECO:0000313" key="12">
    <source>
        <dbReference type="EMBL" id="GBE58613.1"/>
    </source>
</evidence>
<dbReference type="GO" id="GO:0046923">
    <property type="term" value="F:ER retention sequence binding"/>
    <property type="evidence" value="ECO:0007669"/>
    <property type="project" value="InterPro"/>
</dbReference>
<comment type="subcellular location">
    <subcellularLocation>
        <location evidence="1 11">Endoplasmic reticulum membrane</location>
        <topology evidence="1 11">Multi-pass membrane protein</topology>
    </subcellularLocation>
</comment>
<keyword evidence="4 11" id="KW-0812">Transmembrane</keyword>
<reference evidence="12 13" key="1">
    <citation type="journal article" date="2017" name="BMC Genomics">
        <title>Whole-genome assembly of Babesia ovata and comparative genomics between closely related pathogens.</title>
        <authorList>
            <person name="Yamagishi J."/>
            <person name="Asada M."/>
            <person name="Hakimi H."/>
            <person name="Tanaka T.Q."/>
            <person name="Sugimoto C."/>
            <person name="Kawazu S."/>
        </authorList>
    </citation>
    <scope>NUCLEOTIDE SEQUENCE [LARGE SCALE GENOMIC DNA]</scope>
    <source>
        <strain evidence="12 13">Miyake</strain>
    </source>
</reference>
<keyword evidence="5 11" id="KW-0256">Endoplasmic reticulum</keyword>
<evidence type="ECO:0000256" key="6">
    <source>
        <dbReference type="ARBA" id="ARBA00022892"/>
    </source>
</evidence>
<evidence type="ECO:0000256" key="1">
    <source>
        <dbReference type="ARBA" id="ARBA00004477"/>
    </source>
</evidence>
<sequence length="223" mass="26611">MPMNVFRLSGDVCHLASLIILILKLKLSKNCLGISSRMQELYFIVFATRYLDLMFYYISLYNTVFKVLFLFTTAYTVYLIRFSAPIAQTYNRKMDRFPYEKYLLGPVFVLALFTTNRYRLLDIMWTYSIWLESVAILPQLTMLYQQREVENITSHYVVTMGLYRALYLLNWVYRYFFETPAYVCKVCWIAGLIQTALYADFFYYFAKSKWYGKRLVLPFTGDV</sequence>
<evidence type="ECO:0000256" key="10">
    <source>
        <dbReference type="ARBA" id="ARBA00023170"/>
    </source>
</evidence>
<keyword evidence="6" id="KW-0931">ER-Golgi transport</keyword>
<dbReference type="AlphaFoldDB" id="A0A2H6K6J1"/>
<protein>
    <recommendedName>
        <fullName evidence="11">ER lumen protein-retaining receptor</fullName>
    </recommendedName>
</protein>
<evidence type="ECO:0000256" key="11">
    <source>
        <dbReference type="RuleBase" id="RU000634"/>
    </source>
</evidence>
<keyword evidence="8 11" id="KW-1133">Transmembrane helix</keyword>
<dbReference type="VEuPathDB" id="PiroplasmaDB:BOVATA_001060"/>
<evidence type="ECO:0000256" key="8">
    <source>
        <dbReference type="ARBA" id="ARBA00022989"/>
    </source>
</evidence>
<feature type="transmembrane region" description="Helical" evidence="11">
    <location>
        <begin position="102"/>
        <end position="118"/>
    </location>
</feature>
<dbReference type="PRINTS" id="PR00660">
    <property type="entry name" value="ERLUMENR"/>
</dbReference>
<evidence type="ECO:0000256" key="4">
    <source>
        <dbReference type="ARBA" id="ARBA00022692"/>
    </source>
</evidence>
<dbReference type="PROSITE" id="PS00952">
    <property type="entry name" value="ER_LUMEN_RECEPTOR_2"/>
    <property type="match status" value="1"/>
</dbReference>
<proteinExistence type="inferred from homology"/>
<keyword evidence="10 11" id="KW-0675">Receptor</keyword>
<evidence type="ECO:0000256" key="5">
    <source>
        <dbReference type="ARBA" id="ARBA00022824"/>
    </source>
</evidence>
<gene>
    <name evidence="12" type="ORF">BOVATA_001060</name>
</gene>
<dbReference type="PROSITE" id="PS00951">
    <property type="entry name" value="ER_LUMEN_RECEPTOR_1"/>
    <property type="match status" value="1"/>
</dbReference>
<dbReference type="GO" id="GO:0016192">
    <property type="term" value="P:vesicle-mediated transport"/>
    <property type="evidence" value="ECO:0007669"/>
    <property type="project" value="UniProtKB-KW"/>
</dbReference>